<name>A0A5K3FKU0_MESCO</name>
<dbReference type="WBParaSite" id="MCU_009223-RA">
    <property type="protein sequence ID" value="MCU_009223-RA"/>
    <property type="gene ID" value="MCU_009223"/>
</dbReference>
<protein>
    <submittedName>
        <fullName evidence="2">DEP domain-containing protein</fullName>
    </submittedName>
</protein>
<sequence length="97" mass="11210">MNELLHVNEESPCDHLGSAIIKHTQFSTSKLIHKLLSHDILEDLKPTESFRIRRQFSNDDPSHGDVWKACFFKQLPNTIQPGSDHQPLNRQLIRQSP</sequence>
<organism evidence="2">
    <name type="scientific">Mesocestoides corti</name>
    <name type="common">Flatworm</name>
    <dbReference type="NCBI Taxonomy" id="53468"/>
    <lineage>
        <taxon>Eukaryota</taxon>
        <taxon>Metazoa</taxon>
        <taxon>Spiralia</taxon>
        <taxon>Lophotrochozoa</taxon>
        <taxon>Platyhelminthes</taxon>
        <taxon>Cestoda</taxon>
        <taxon>Eucestoda</taxon>
        <taxon>Cyclophyllidea</taxon>
        <taxon>Mesocestoididae</taxon>
        <taxon>Mesocestoides</taxon>
    </lineage>
</organism>
<evidence type="ECO:0000313" key="2">
    <source>
        <dbReference type="WBParaSite" id="MCU_009223-RA"/>
    </source>
</evidence>
<accession>A0A5K3FKU0</accession>
<proteinExistence type="predicted"/>
<reference evidence="2" key="1">
    <citation type="submission" date="2019-11" db="UniProtKB">
        <authorList>
            <consortium name="WormBaseParasite"/>
        </authorList>
    </citation>
    <scope>IDENTIFICATION</scope>
</reference>
<dbReference type="AlphaFoldDB" id="A0A5K3FKU0"/>
<feature type="region of interest" description="Disordered" evidence="1">
    <location>
        <begin position="78"/>
        <end position="97"/>
    </location>
</feature>
<evidence type="ECO:0000256" key="1">
    <source>
        <dbReference type="SAM" id="MobiDB-lite"/>
    </source>
</evidence>